<dbReference type="Proteomes" id="UP000663828">
    <property type="component" value="Unassembled WGS sequence"/>
</dbReference>
<evidence type="ECO:0000313" key="2">
    <source>
        <dbReference type="EMBL" id="CAF1505755.1"/>
    </source>
</evidence>
<evidence type="ECO:0000313" key="4">
    <source>
        <dbReference type="Proteomes" id="UP000663828"/>
    </source>
</evidence>
<dbReference type="InterPro" id="IPR029526">
    <property type="entry name" value="PGBD"/>
</dbReference>
<feature type="domain" description="PiggyBac transposable element-derived protein" evidence="1">
    <location>
        <begin position="87"/>
        <end position="149"/>
    </location>
</feature>
<dbReference type="AlphaFoldDB" id="A0A815TIQ9"/>
<accession>A0A815TIQ9</accession>
<reference evidence="2" key="1">
    <citation type="submission" date="2021-02" db="EMBL/GenBank/DDBJ databases">
        <authorList>
            <person name="Nowell W R."/>
        </authorList>
    </citation>
    <scope>NUCLEOTIDE SEQUENCE</scope>
</reference>
<sequence>MTMINKFDETDTEDITSSLIELGSLNDELDTMNLDFDNSDEEVSDHEGDKMVSHTWDGIKPKSDAEFLEDHELTEDVISTSEDKAVNPIDCYRHFITDETIGLMVRETNRYAQYTINASTIKPTTNAEMLKFFGIILEMGLVKMPKLNYY</sequence>
<evidence type="ECO:0000313" key="3">
    <source>
        <dbReference type="EMBL" id="CAF1528401.1"/>
    </source>
</evidence>
<proteinExistence type="predicted"/>
<protein>
    <recommendedName>
        <fullName evidence="1">PiggyBac transposable element-derived protein domain-containing protein</fullName>
    </recommendedName>
</protein>
<gene>
    <name evidence="3" type="ORF">EDS130_LOCUS44372</name>
    <name evidence="2" type="ORF">XAT740_LOCUS39926</name>
</gene>
<dbReference type="Proteomes" id="UP000663852">
    <property type="component" value="Unassembled WGS sequence"/>
</dbReference>
<name>A0A815TIQ9_ADIRI</name>
<dbReference type="Pfam" id="PF13843">
    <property type="entry name" value="DDE_Tnp_1_7"/>
    <property type="match status" value="1"/>
</dbReference>
<dbReference type="EMBL" id="CAJNOR010004484">
    <property type="protein sequence ID" value="CAF1505755.1"/>
    <property type="molecule type" value="Genomic_DNA"/>
</dbReference>
<keyword evidence="4" id="KW-1185">Reference proteome</keyword>
<dbReference type="OrthoDB" id="5876240at2759"/>
<comment type="caution">
    <text evidence="2">The sequence shown here is derived from an EMBL/GenBank/DDBJ whole genome shotgun (WGS) entry which is preliminary data.</text>
</comment>
<evidence type="ECO:0000259" key="1">
    <source>
        <dbReference type="Pfam" id="PF13843"/>
    </source>
</evidence>
<organism evidence="2 4">
    <name type="scientific">Adineta ricciae</name>
    <name type="common">Rotifer</name>
    <dbReference type="NCBI Taxonomy" id="249248"/>
    <lineage>
        <taxon>Eukaryota</taxon>
        <taxon>Metazoa</taxon>
        <taxon>Spiralia</taxon>
        <taxon>Gnathifera</taxon>
        <taxon>Rotifera</taxon>
        <taxon>Eurotatoria</taxon>
        <taxon>Bdelloidea</taxon>
        <taxon>Adinetida</taxon>
        <taxon>Adinetidae</taxon>
        <taxon>Adineta</taxon>
    </lineage>
</organism>
<dbReference type="EMBL" id="CAJNOJ010000846">
    <property type="protein sequence ID" value="CAF1528401.1"/>
    <property type="molecule type" value="Genomic_DNA"/>
</dbReference>